<dbReference type="Proteomes" id="UP001205185">
    <property type="component" value="Unassembled WGS sequence"/>
</dbReference>
<dbReference type="Pfam" id="PF14430">
    <property type="entry name" value="Imm1"/>
    <property type="match status" value="1"/>
</dbReference>
<dbReference type="RefSeq" id="WP_253886165.1">
    <property type="nucleotide sequence ID" value="NZ_BAAAVB010000004.1"/>
</dbReference>
<organism evidence="1 2">
    <name type="scientific">Actinokineospora diospyrosa</name>
    <dbReference type="NCBI Taxonomy" id="103728"/>
    <lineage>
        <taxon>Bacteria</taxon>
        <taxon>Bacillati</taxon>
        <taxon>Actinomycetota</taxon>
        <taxon>Actinomycetes</taxon>
        <taxon>Pseudonocardiales</taxon>
        <taxon>Pseudonocardiaceae</taxon>
        <taxon>Actinokineospora</taxon>
    </lineage>
</organism>
<sequence length="133" mass="14233">MYVNRISLDDQDAHGEREFGPEGIDEALVVELVKALDGVRHTLLSLSPGSEAHLAIGGGANGAYIVYMTVDNEDFYNLMAANPSPGRFVEITAGQFGEYPTATAVTLAEAVEAAVCYATSGTKSERLIWEHQA</sequence>
<comment type="caution">
    <text evidence="1">The sequence shown here is derived from an EMBL/GenBank/DDBJ whole genome shotgun (WGS) entry which is preliminary data.</text>
</comment>
<protein>
    <submittedName>
        <fullName evidence="1">Immunity protein Imm1</fullName>
    </submittedName>
</protein>
<evidence type="ECO:0000313" key="2">
    <source>
        <dbReference type="Proteomes" id="UP001205185"/>
    </source>
</evidence>
<name>A0ABT1I956_9PSEU</name>
<gene>
    <name evidence="1" type="ORF">LV75_001638</name>
</gene>
<accession>A0ABT1I956</accession>
<keyword evidence="2" id="KW-1185">Reference proteome</keyword>
<proteinExistence type="predicted"/>
<dbReference type="InterPro" id="IPR025680">
    <property type="entry name" value="DddI"/>
</dbReference>
<dbReference type="EMBL" id="JAMTCO010000004">
    <property type="protein sequence ID" value="MCP2269150.1"/>
    <property type="molecule type" value="Genomic_DNA"/>
</dbReference>
<reference evidence="1 2" key="1">
    <citation type="submission" date="2022-06" db="EMBL/GenBank/DDBJ databases">
        <title>Genomic Encyclopedia of Archaeal and Bacterial Type Strains, Phase II (KMG-II): from individual species to whole genera.</title>
        <authorList>
            <person name="Goeker M."/>
        </authorList>
    </citation>
    <scope>NUCLEOTIDE SEQUENCE [LARGE SCALE GENOMIC DNA]</scope>
    <source>
        <strain evidence="1 2">DSM 44255</strain>
    </source>
</reference>
<evidence type="ECO:0000313" key="1">
    <source>
        <dbReference type="EMBL" id="MCP2269150.1"/>
    </source>
</evidence>